<accession>A0ABQ0TIR8</accession>
<sequence length="468" mass="53917">MKVLIAYCYSLPHVGGIWTYVEELKRSLEKKGHSVSILAADQNEKNYYLLDSDQSVRIATISDMVKKVVHNYYEKHWNEPKSWLLSKETFRYNFELAAAYFGLEQYDLIHTHDSESTRAISRVKPKHIPLISTFHCSNTRETFVLQERAPRTFKWKYVAAEESLAVKAADRLIVPSNWLKSTLVDDYHPTKERIHVIPHGIDIELFKQRMKQPPPLERRDGLFHIVCVARLAREKGHELLLKALAKLAKERKDWVCWLVGDGYMRKKLIEQRNRLQLQQQVMFVGAQENVPSILKQADMFVLPSFLETLGFAVMEAQLAGLPIAVTNAGGMPEVVTHMETGLLSPVAASGPLYRNIKQIMDDHDLANRLSGKAQRWGREQWPIELMVRRTLELYQQTLEAGANQQTESYTAPKAKRSVSQAKPFVSVYKRYAKKAKQPEVWKAILASLPRDYTIPDMQLVREISRHAR</sequence>
<evidence type="ECO:0000259" key="1">
    <source>
        <dbReference type="Pfam" id="PF00534"/>
    </source>
</evidence>
<comment type="caution">
    <text evidence="3">The sequence shown here is derived from an EMBL/GenBank/DDBJ whole genome shotgun (WGS) entry which is preliminary data.</text>
</comment>
<feature type="domain" description="Glycosyl transferase family 1" evidence="1">
    <location>
        <begin position="213"/>
        <end position="376"/>
    </location>
</feature>
<evidence type="ECO:0000259" key="2">
    <source>
        <dbReference type="Pfam" id="PF13439"/>
    </source>
</evidence>
<dbReference type="InterPro" id="IPR028098">
    <property type="entry name" value="Glyco_trans_4-like_N"/>
</dbReference>
<dbReference type="CDD" id="cd03801">
    <property type="entry name" value="GT4_PimA-like"/>
    <property type="match status" value="1"/>
</dbReference>
<dbReference type="PANTHER" id="PTHR45947:SF3">
    <property type="entry name" value="SULFOQUINOVOSYL TRANSFERASE SQD2"/>
    <property type="match status" value="1"/>
</dbReference>
<feature type="domain" description="Glycosyltransferase subfamily 4-like N-terminal" evidence="2">
    <location>
        <begin position="14"/>
        <end position="204"/>
    </location>
</feature>
<dbReference type="Proteomes" id="UP000319578">
    <property type="component" value="Unassembled WGS sequence"/>
</dbReference>
<dbReference type="PANTHER" id="PTHR45947">
    <property type="entry name" value="SULFOQUINOVOSYL TRANSFERASE SQD2"/>
    <property type="match status" value="1"/>
</dbReference>
<evidence type="ECO:0000313" key="4">
    <source>
        <dbReference type="Proteomes" id="UP000319578"/>
    </source>
</evidence>
<dbReference type="InterPro" id="IPR001296">
    <property type="entry name" value="Glyco_trans_1"/>
</dbReference>
<name>A0ABQ0TIR8_9BACL</name>
<protein>
    <recommendedName>
        <fullName evidence="5">Glycosyl transferase</fullName>
    </recommendedName>
</protein>
<keyword evidence="4" id="KW-1185">Reference proteome</keyword>
<dbReference type="InterPro" id="IPR050194">
    <property type="entry name" value="Glycosyltransferase_grp1"/>
</dbReference>
<reference evidence="3 4" key="1">
    <citation type="submission" date="2019-06" db="EMBL/GenBank/DDBJ databases">
        <title>Whole genome shotgun sequence of Brevibacillus reuszeri NBRC 15719.</title>
        <authorList>
            <person name="Hosoyama A."/>
            <person name="Uohara A."/>
            <person name="Ohji S."/>
            <person name="Ichikawa N."/>
        </authorList>
    </citation>
    <scope>NUCLEOTIDE SEQUENCE [LARGE SCALE GENOMIC DNA]</scope>
    <source>
        <strain evidence="3 4">NBRC 15719</strain>
    </source>
</reference>
<organism evidence="3 4">
    <name type="scientific">Brevibacillus reuszeri</name>
    <dbReference type="NCBI Taxonomy" id="54915"/>
    <lineage>
        <taxon>Bacteria</taxon>
        <taxon>Bacillati</taxon>
        <taxon>Bacillota</taxon>
        <taxon>Bacilli</taxon>
        <taxon>Bacillales</taxon>
        <taxon>Paenibacillaceae</taxon>
        <taxon>Brevibacillus</taxon>
    </lineage>
</organism>
<dbReference type="EMBL" id="BJON01000006">
    <property type="protein sequence ID" value="GED67761.1"/>
    <property type="molecule type" value="Genomic_DNA"/>
</dbReference>
<evidence type="ECO:0000313" key="3">
    <source>
        <dbReference type="EMBL" id="GED67761.1"/>
    </source>
</evidence>
<gene>
    <name evidence="3" type="ORF">BRE01_14630</name>
</gene>
<proteinExistence type="predicted"/>
<dbReference type="RefSeq" id="WP_049736851.1">
    <property type="nucleotide sequence ID" value="NZ_BJON01000006.1"/>
</dbReference>
<dbReference type="Pfam" id="PF00534">
    <property type="entry name" value="Glycos_transf_1"/>
    <property type="match status" value="1"/>
</dbReference>
<dbReference type="Pfam" id="PF13439">
    <property type="entry name" value="Glyco_transf_4"/>
    <property type="match status" value="1"/>
</dbReference>
<dbReference type="SUPFAM" id="SSF53756">
    <property type="entry name" value="UDP-Glycosyltransferase/glycogen phosphorylase"/>
    <property type="match status" value="1"/>
</dbReference>
<dbReference type="Gene3D" id="3.40.50.2000">
    <property type="entry name" value="Glycogen Phosphorylase B"/>
    <property type="match status" value="2"/>
</dbReference>
<evidence type="ECO:0008006" key="5">
    <source>
        <dbReference type="Google" id="ProtNLM"/>
    </source>
</evidence>